<evidence type="ECO:0000256" key="5">
    <source>
        <dbReference type="ARBA" id="ARBA00022927"/>
    </source>
</evidence>
<evidence type="ECO:0000313" key="11">
    <source>
        <dbReference type="Proteomes" id="UP000284219"/>
    </source>
</evidence>
<dbReference type="GO" id="GO:0044781">
    <property type="term" value="P:bacterial-type flagellum organization"/>
    <property type="evidence" value="ECO:0007669"/>
    <property type="project" value="UniProtKB-KW"/>
</dbReference>
<dbReference type="SUPFAM" id="SSF160527">
    <property type="entry name" value="V-type ATPase subunit E-like"/>
    <property type="match status" value="1"/>
</dbReference>
<dbReference type="RefSeq" id="WP_170145315.1">
    <property type="nucleotide sequence ID" value="NZ_MCHY01000008.1"/>
</dbReference>
<dbReference type="InterPro" id="IPR018035">
    <property type="entry name" value="Flagellar_FliH/T3SS_HrpE"/>
</dbReference>
<comment type="similarity">
    <text evidence="2">Belongs to the FliH family.</text>
</comment>
<dbReference type="Pfam" id="PF02108">
    <property type="entry name" value="FliH"/>
    <property type="match status" value="1"/>
</dbReference>
<accession>A0A419SJT8</accession>
<keyword evidence="8" id="KW-0175">Coiled coil</keyword>
<gene>
    <name evidence="10" type="ORF">BEP19_07275</name>
</gene>
<dbReference type="AlphaFoldDB" id="A0A419SJT8"/>
<dbReference type="EMBL" id="MCHY01000008">
    <property type="protein sequence ID" value="RKD24199.1"/>
    <property type="molecule type" value="Genomic_DNA"/>
</dbReference>
<reference evidence="10 11" key="1">
    <citation type="submission" date="2016-08" db="EMBL/GenBank/DDBJ databases">
        <title>Novel Firmicute Genomes.</title>
        <authorList>
            <person name="Poppleton D.I."/>
            <person name="Gribaldo S."/>
        </authorList>
    </citation>
    <scope>NUCLEOTIDE SEQUENCE [LARGE SCALE GENOMIC DNA]</scope>
    <source>
        <strain evidence="10 11">RAOx-1</strain>
    </source>
</reference>
<protein>
    <recommendedName>
        <fullName evidence="7">Flagellar assembly protein FliH</fullName>
    </recommendedName>
</protein>
<dbReference type="GO" id="GO:0015031">
    <property type="term" value="P:protein transport"/>
    <property type="evidence" value="ECO:0007669"/>
    <property type="project" value="UniProtKB-KW"/>
</dbReference>
<evidence type="ECO:0000256" key="3">
    <source>
        <dbReference type="ARBA" id="ARBA00022448"/>
    </source>
</evidence>
<evidence type="ECO:0000256" key="7">
    <source>
        <dbReference type="NCBIfam" id="TIGR03825"/>
    </source>
</evidence>
<dbReference type="Proteomes" id="UP000284219">
    <property type="component" value="Unassembled WGS sequence"/>
</dbReference>
<feature type="domain" description="Flagellar assembly protein FliH/Type III secretion system HrpE" evidence="9">
    <location>
        <begin position="132"/>
        <end position="258"/>
    </location>
</feature>
<evidence type="ECO:0000256" key="1">
    <source>
        <dbReference type="ARBA" id="ARBA00003041"/>
    </source>
</evidence>
<sequence>MSSVYKQVLLERSRLEVKVLQIPTYLDTSPCLDNDRLATSESYQLQKAEEAAQKIISDAEEMAEQLIEQTKQEIATLQEQAEQQQFERWQQLESDSEQALEQARTEGYQAGFESGQLEGEQTAMREYETLLQEAQEVLMEAGQEKQRTLGEAETFLVRLSTEIAHKIVMETIEIQPDLVLGLVKETLRRVKERESVSIHVHPSDYSLLQAERKQILSWVDEQVEVKVCPDKSVGRGGCIIRTSEGSVDATIDTQLNEIKNCLMSLVKEQQDE</sequence>
<evidence type="ECO:0000256" key="6">
    <source>
        <dbReference type="ARBA" id="ARBA00023225"/>
    </source>
</evidence>
<dbReference type="InterPro" id="IPR051472">
    <property type="entry name" value="T3SS_Stator/FliH"/>
</dbReference>
<dbReference type="NCBIfam" id="TIGR03825">
    <property type="entry name" value="FliH_bacil"/>
    <property type="match status" value="1"/>
</dbReference>
<keyword evidence="3" id="KW-0813">Transport</keyword>
<proteinExistence type="inferred from homology"/>
<dbReference type="PANTHER" id="PTHR34982">
    <property type="entry name" value="YOP PROTEINS TRANSLOCATION PROTEIN L"/>
    <property type="match status" value="1"/>
</dbReference>
<organism evidence="10 11">
    <name type="scientific">Ammoniphilus oxalaticus</name>
    <dbReference type="NCBI Taxonomy" id="66863"/>
    <lineage>
        <taxon>Bacteria</taxon>
        <taxon>Bacillati</taxon>
        <taxon>Bacillota</taxon>
        <taxon>Bacilli</taxon>
        <taxon>Bacillales</taxon>
        <taxon>Paenibacillaceae</taxon>
        <taxon>Aneurinibacillus group</taxon>
        <taxon>Ammoniphilus</taxon>
    </lineage>
</organism>
<feature type="coiled-coil region" evidence="8">
    <location>
        <begin position="45"/>
        <end position="87"/>
    </location>
</feature>
<name>A0A419SJT8_9BACL</name>
<keyword evidence="10" id="KW-0966">Cell projection</keyword>
<keyword evidence="10" id="KW-0282">Flagellum</keyword>
<dbReference type="InterPro" id="IPR022524">
    <property type="entry name" value="FliH_Bacilli"/>
</dbReference>
<dbReference type="GO" id="GO:0005829">
    <property type="term" value="C:cytosol"/>
    <property type="evidence" value="ECO:0007669"/>
    <property type="project" value="TreeGrafter"/>
</dbReference>
<evidence type="ECO:0000256" key="2">
    <source>
        <dbReference type="ARBA" id="ARBA00006602"/>
    </source>
</evidence>
<keyword evidence="5" id="KW-0653">Protein transport</keyword>
<evidence type="ECO:0000259" key="9">
    <source>
        <dbReference type="Pfam" id="PF02108"/>
    </source>
</evidence>
<keyword evidence="11" id="KW-1185">Reference proteome</keyword>
<keyword evidence="4" id="KW-1005">Bacterial flagellum biogenesis</keyword>
<comment type="caution">
    <text evidence="10">The sequence shown here is derived from an EMBL/GenBank/DDBJ whole genome shotgun (WGS) entry which is preliminary data.</text>
</comment>
<evidence type="ECO:0000313" key="10">
    <source>
        <dbReference type="EMBL" id="RKD24199.1"/>
    </source>
</evidence>
<comment type="function">
    <text evidence="1">Needed for flagellar regrowth and assembly.</text>
</comment>
<evidence type="ECO:0000256" key="4">
    <source>
        <dbReference type="ARBA" id="ARBA00022795"/>
    </source>
</evidence>
<feature type="coiled-coil region" evidence="8">
    <location>
        <begin position="117"/>
        <end position="151"/>
    </location>
</feature>
<keyword evidence="6" id="KW-1006">Bacterial flagellum protein export</keyword>
<evidence type="ECO:0000256" key="8">
    <source>
        <dbReference type="SAM" id="Coils"/>
    </source>
</evidence>
<keyword evidence="10" id="KW-0969">Cilium</keyword>
<dbReference type="PANTHER" id="PTHR34982:SF1">
    <property type="entry name" value="FLAGELLAR ASSEMBLY PROTEIN FLIH"/>
    <property type="match status" value="1"/>
</dbReference>